<organism evidence="1 2">
    <name type="scientific">Caerostris extrusa</name>
    <name type="common">Bark spider</name>
    <name type="synonym">Caerostris bankana</name>
    <dbReference type="NCBI Taxonomy" id="172846"/>
    <lineage>
        <taxon>Eukaryota</taxon>
        <taxon>Metazoa</taxon>
        <taxon>Ecdysozoa</taxon>
        <taxon>Arthropoda</taxon>
        <taxon>Chelicerata</taxon>
        <taxon>Arachnida</taxon>
        <taxon>Araneae</taxon>
        <taxon>Araneomorphae</taxon>
        <taxon>Entelegynae</taxon>
        <taxon>Araneoidea</taxon>
        <taxon>Araneidae</taxon>
        <taxon>Caerostris</taxon>
    </lineage>
</organism>
<evidence type="ECO:0000313" key="1">
    <source>
        <dbReference type="EMBL" id="GIY58054.1"/>
    </source>
</evidence>
<proteinExistence type="predicted"/>
<protein>
    <submittedName>
        <fullName evidence="1">Uncharacterized protein</fullName>
    </submittedName>
</protein>
<accession>A0AAV4UKE4</accession>
<gene>
    <name evidence="1" type="ORF">CEXT_52871</name>
</gene>
<dbReference type="EMBL" id="BPLR01013009">
    <property type="protein sequence ID" value="GIY58054.1"/>
    <property type="molecule type" value="Genomic_DNA"/>
</dbReference>
<sequence length="87" mass="10352">MVVLLKYQLSKMTDDHSGQKGQKRKTLFSEKQFSAPFINEFYQKAKQKRTRKKKPCVPPLKVETFNRSLLIAFWDSLANSLLFQQWR</sequence>
<dbReference type="Proteomes" id="UP001054945">
    <property type="component" value="Unassembled WGS sequence"/>
</dbReference>
<dbReference type="AlphaFoldDB" id="A0AAV4UKE4"/>
<name>A0AAV4UKE4_CAEEX</name>
<evidence type="ECO:0000313" key="2">
    <source>
        <dbReference type="Proteomes" id="UP001054945"/>
    </source>
</evidence>
<comment type="caution">
    <text evidence="1">The sequence shown here is derived from an EMBL/GenBank/DDBJ whole genome shotgun (WGS) entry which is preliminary data.</text>
</comment>
<keyword evidence="2" id="KW-1185">Reference proteome</keyword>
<reference evidence="1 2" key="1">
    <citation type="submission" date="2021-06" db="EMBL/GenBank/DDBJ databases">
        <title>Caerostris extrusa draft genome.</title>
        <authorList>
            <person name="Kono N."/>
            <person name="Arakawa K."/>
        </authorList>
    </citation>
    <scope>NUCLEOTIDE SEQUENCE [LARGE SCALE GENOMIC DNA]</scope>
</reference>